<feature type="domain" description="Mce/MlaD" evidence="3">
    <location>
        <begin position="68"/>
        <end position="141"/>
    </location>
</feature>
<evidence type="ECO:0008006" key="6">
    <source>
        <dbReference type="Google" id="ProtNLM"/>
    </source>
</evidence>
<dbReference type="Pfam" id="PF02470">
    <property type="entry name" value="MlaD"/>
    <property type="match status" value="1"/>
</dbReference>
<evidence type="ECO:0000256" key="1">
    <source>
        <dbReference type="SAM" id="MobiDB-lite"/>
    </source>
</evidence>
<organism evidence="5">
    <name type="scientific">Gordonia sp. MP11Mi</name>
    <dbReference type="NCBI Taxonomy" id="3022769"/>
    <lineage>
        <taxon>Bacteria</taxon>
        <taxon>Bacillati</taxon>
        <taxon>Actinomycetota</taxon>
        <taxon>Actinomycetes</taxon>
        <taxon>Mycobacteriales</taxon>
        <taxon>Gordoniaceae</taxon>
        <taxon>Gordonia</taxon>
    </lineage>
</organism>
<name>A0AA97GTI6_9ACTN</name>
<protein>
    <recommendedName>
        <fullName evidence="6">MCE family protein</fullName>
    </recommendedName>
</protein>
<feature type="region of interest" description="Disordered" evidence="1">
    <location>
        <begin position="342"/>
        <end position="367"/>
    </location>
</feature>
<accession>A0AA97GTI6</accession>
<feature type="transmembrane region" description="Helical" evidence="2">
    <location>
        <begin position="37"/>
        <end position="59"/>
    </location>
</feature>
<evidence type="ECO:0000259" key="3">
    <source>
        <dbReference type="Pfam" id="PF02470"/>
    </source>
</evidence>
<reference evidence="5" key="1">
    <citation type="submission" date="2023-06" db="EMBL/GenBank/DDBJ databases">
        <title>Gordonia sp. nov. and Pseudochrobactrum sp. nov., two species isolated from the burying beetle Nicrophorus vespilloides.</title>
        <authorList>
            <person name="Poehlein A."/>
            <person name="Guzman J."/>
            <person name="Daniel R."/>
            <person name="Vilcinskas A."/>
        </authorList>
    </citation>
    <scope>NUCLEOTIDE SEQUENCE</scope>
    <source>
        <strain evidence="5">MP11Mi</strain>
    </source>
</reference>
<dbReference type="EMBL" id="CP128986">
    <property type="protein sequence ID" value="WOC11651.1"/>
    <property type="molecule type" value="Genomic_DNA"/>
</dbReference>
<keyword evidence="2" id="KW-0472">Membrane</keyword>
<proteinExistence type="predicted"/>
<dbReference type="InterPro" id="IPR003399">
    <property type="entry name" value="Mce/MlaD"/>
</dbReference>
<gene>
    <name evidence="5" type="ORF">MP11Mi_07240</name>
</gene>
<dbReference type="PRINTS" id="PR01782">
    <property type="entry name" value="MCEVIRFACTOR"/>
</dbReference>
<dbReference type="NCBIfam" id="TIGR00996">
    <property type="entry name" value="Mtu_fam_mce"/>
    <property type="match status" value="1"/>
</dbReference>
<dbReference type="GO" id="GO:0005576">
    <property type="term" value="C:extracellular region"/>
    <property type="evidence" value="ECO:0007669"/>
    <property type="project" value="TreeGrafter"/>
</dbReference>
<dbReference type="InterPro" id="IPR024516">
    <property type="entry name" value="Mce_C"/>
</dbReference>
<evidence type="ECO:0000256" key="2">
    <source>
        <dbReference type="SAM" id="Phobius"/>
    </source>
</evidence>
<dbReference type="AlphaFoldDB" id="A0AA97GTI6"/>
<feature type="domain" description="Mammalian cell entry C-terminal" evidence="4">
    <location>
        <begin position="161"/>
        <end position="330"/>
    </location>
</feature>
<evidence type="ECO:0000313" key="5">
    <source>
        <dbReference type="EMBL" id="WOC11651.1"/>
    </source>
</evidence>
<keyword evidence="2" id="KW-1133">Transmembrane helix</keyword>
<dbReference type="PANTHER" id="PTHR33371">
    <property type="entry name" value="INTERMEMBRANE PHOSPHOLIPID TRANSPORT SYSTEM BINDING PROTEIN MLAD-RELATED"/>
    <property type="match status" value="1"/>
</dbReference>
<evidence type="ECO:0000259" key="4">
    <source>
        <dbReference type="Pfam" id="PF11887"/>
    </source>
</evidence>
<keyword evidence="2" id="KW-0812">Transmembrane</keyword>
<dbReference type="InterPro" id="IPR052336">
    <property type="entry name" value="MlaD_Phospholipid_Transporter"/>
</dbReference>
<feature type="region of interest" description="Disordered" evidence="1">
    <location>
        <begin position="1"/>
        <end position="34"/>
    </location>
</feature>
<dbReference type="PANTHER" id="PTHR33371:SF18">
    <property type="entry name" value="MCE-FAMILY PROTEIN MCE3C"/>
    <property type="match status" value="1"/>
</dbReference>
<dbReference type="InterPro" id="IPR005693">
    <property type="entry name" value="Mce"/>
</dbReference>
<dbReference type="Pfam" id="PF11887">
    <property type="entry name" value="Mce4_CUP1"/>
    <property type="match status" value="1"/>
</dbReference>
<feature type="compositionally biased region" description="Polar residues" evidence="1">
    <location>
        <begin position="345"/>
        <end position="367"/>
    </location>
</feature>
<sequence>MTQDPNPQGPNDPHGPNDSGELPAEPKKSRRFAGRRSPMSIGAIGLLILIMVSVSSFYLKDLPLLGAGPQYTAVFSEAAGLKPGNEVRVAGVKVGEVSKVSLDGNKVNVDFRANNTWIGDQTQASIQIKTVLGQKYLALNPRGSELADPDVPFTDTVSPYDVIEAFGDAADQIENVDTDQVAKSLRTMSNAFSGTAGDIGPSLDGIARLSNTIASRDQEVQHLLEATKNSSKILADRNEEFTRLIAGAGTLLKELNKRQDDISALLASTTTLSKALTGIVRDNEEQLAPALESLKGVTDLLTDQNKNLRDTITYMAPFYRLYANVLGNGRWFESTVTNLLPPALPQQNTTRPPNMDKQLNNGGTEAG</sequence>
<dbReference type="RefSeq" id="WP_420040945.1">
    <property type="nucleotide sequence ID" value="NZ_CP128986.1"/>
</dbReference>